<dbReference type="Proteomes" id="UP000199310">
    <property type="component" value="Unassembled WGS sequence"/>
</dbReference>
<organism evidence="1 2">
    <name type="scientific">Chitinophaga arvensicola</name>
    <dbReference type="NCBI Taxonomy" id="29529"/>
    <lineage>
        <taxon>Bacteria</taxon>
        <taxon>Pseudomonadati</taxon>
        <taxon>Bacteroidota</taxon>
        <taxon>Chitinophagia</taxon>
        <taxon>Chitinophagales</taxon>
        <taxon>Chitinophagaceae</taxon>
        <taxon>Chitinophaga</taxon>
    </lineage>
</organism>
<reference evidence="2" key="1">
    <citation type="submission" date="2016-10" db="EMBL/GenBank/DDBJ databases">
        <authorList>
            <person name="Varghese N."/>
            <person name="Submissions S."/>
        </authorList>
    </citation>
    <scope>NUCLEOTIDE SEQUENCE [LARGE SCALE GENOMIC DNA]</scope>
    <source>
        <strain evidence="2">DSM 3695</strain>
    </source>
</reference>
<evidence type="ECO:0000313" key="1">
    <source>
        <dbReference type="EMBL" id="SEW43756.1"/>
    </source>
</evidence>
<dbReference type="STRING" id="29529.SAMN04488122_3257"/>
<name>A0A1I0RRD9_9BACT</name>
<gene>
    <name evidence="1" type="ORF">SAMN04488122_3257</name>
</gene>
<protein>
    <submittedName>
        <fullName evidence="1">Uncharacterized protein</fullName>
    </submittedName>
</protein>
<keyword evidence="2" id="KW-1185">Reference proteome</keyword>
<sequence>MLIWLCQLSGRYVVLLDYYLNQDYIVRNFCVNRDKPAMHCNGKCHLRKQLREEERKEQENPERKTDHRSEIFYASLCGDDLREPLPVSIAGNTFYHHLPGTPIDRPSAVFRPPVA</sequence>
<dbReference type="AlphaFoldDB" id="A0A1I0RRD9"/>
<proteinExistence type="predicted"/>
<accession>A0A1I0RRD9</accession>
<dbReference type="EMBL" id="FOJG01000001">
    <property type="protein sequence ID" value="SEW43756.1"/>
    <property type="molecule type" value="Genomic_DNA"/>
</dbReference>
<evidence type="ECO:0000313" key="2">
    <source>
        <dbReference type="Proteomes" id="UP000199310"/>
    </source>
</evidence>